<protein>
    <recommendedName>
        <fullName evidence="6">UvrD-like helicase C-terminal domain-containing protein</fullName>
    </recommendedName>
</protein>
<dbReference type="EMBL" id="BARV01022404">
    <property type="protein sequence ID" value="GAI19898.1"/>
    <property type="molecule type" value="Genomic_DNA"/>
</dbReference>
<dbReference type="Gene3D" id="3.40.50.300">
    <property type="entry name" value="P-loop containing nucleotide triphosphate hydrolases"/>
    <property type="match status" value="1"/>
</dbReference>
<organism evidence="7">
    <name type="scientific">marine sediment metagenome</name>
    <dbReference type="NCBI Taxonomy" id="412755"/>
    <lineage>
        <taxon>unclassified sequences</taxon>
        <taxon>metagenomes</taxon>
        <taxon>ecological metagenomes</taxon>
    </lineage>
</organism>
<dbReference type="PANTHER" id="PTHR11070:SF67">
    <property type="entry name" value="DNA 3'-5' HELICASE"/>
    <property type="match status" value="1"/>
</dbReference>
<evidence type="ECO:0000259" key="6">
    <source>
        <dbReference type="Pfam" id="PF13361"/>
    </source>
</evidence>
<dbReference type="PANTHER" id="PTHR11070">
    <property type="entry name" value="UVRD / RECB / PCRA DNA HELICASE FAMILY MEMBER"/>
    <property type="match status" value="1"/>
</dbReference>
<dbReference type="GO" id="GO:0005829">
    <property type="term" value="C:cytosol"/>
    <property type="evidence" value="ECO:0007669"/>
    <property type="project" value="TreeGrafter"/>
</dbReference>
<dbReference type="GO" id="GO:0016787">
    <property type="term" value="F:hydrolase activity"/>
    <property type="evidence" value="ECO:0007669"/>
    <property type="project" value="UniProtKB-KW"/>
</dbReference>
<name>X1LLE0_9ZZZZ</name>
<keyword evidence="3" id="KW-0347">Helicase</keyword>
<reference evidence="7" key="1">
    <citation type="journal article" date="2014" name="Front. Microbiol.">
        <title>High frequency of phylogenetically diverse reductive dehalogenase-homologous genes in deep subseafloor sedimentary metagenomes.</title>
        <authorList>
            <person name="Kawai M."/>
            <person name="Futagami T."/>
            <person name="Toyoda A."/>
            <person name="Takaki Y."/>
            <person name="Nishi S."/>
            <person name="Hori S."/>
            <person name="Arai W."/>
            <person name="Tsubouchi T."/>
            <person name="Morono Y."/>
            <person name="Uchiyama I."/>
            <person name="Ito T."/>
            <person name="Fujiyama A."/>
            <person name="Inagaki F."/>
            <person name="Takami H."/>
        </authorList>
    </citation>
    <scope>NUCLEOTIDE SEQUENCE</scope>
    <source>
        <strain evidence="7">Expedition CK06-06</strain>
    </source>
</reference>
<dbReference type="Pfam" id="PF13361">
    <property type="entry name" value="UvrD_C"/>
    <property type="match status" value="1"/>
</dbReference>
<feature type="compositionally biased region" description="Polar residues" evidence="5">
    <location>
        <begin position="191"/>
        <end position="201"/>
    </location>
</feature>
<comment type="caution">
    <text evidence="7">The sequence shown here is derived from an EMBL/GenBank/DDBJ whole genome shotgun (WGS) entry which is preliminary data.</text>
</comment>
<dbReference type="InterPro" id="IPR014017">
    <property type="entry name" value="DNA_helicase_UvrD-like_C"/>
</dbReference>
<keyword evidence="1" id="KW-0547">Nucleotide-binding</keyword>
<evidence type="ECO:0000256" key="1">
    <source>
        <dbReference type="ARBA" id="ARBA00022741"/>
    </source>
</evidence>
<feature type="non-terminal residue" evidence="7">
    <location>
        <position position="271"/>
    </location>
</feature>
<dbReference type="InterPro" id="IPR000212">
    <property type="entry name" value="DNA_helicase_UvrD/REP"/>
</dbReference>
<evidence type="ECO:0000256" key="2">
    <source>
        <dbReference type="ARBA" id="ARBA00022801"/>
    </source>
</evidence>
<dbReference type="GO" id="GO:0000725">
    <property type="term" value="P:recombinational repair"/>
    <property type="evidence" value="ECO:0007669"/>
    <property type="project" value="TreeGrafter"/>
</dbReference>
<evidence type="ECO:0000313" key="7">
    <source>
        <dbReference type="EMBL" id="GAI19898.1"/>
    </source>
</evidence>
<feature type="domain" description="UvrD-like helicase C-terminal" evidence="6">
    <location>
        <begin position="34"/>
        <end position="163"/>
    </location>
</feature>
<feature type="non-terminal residue" evidence="7">
    <location>
        <position position="1"/>
    </location>
</feature>
<evidence type="ECO:0000256" key="3">
    <source>
        <dbReference type="ARBA" id="ARBA00022806"/>
    </source>
</evidence>
<sequence length="271" mass="31571">TLTELIERIIRLFALHSREEETAYLLAFQDVILDYSRNNPADINSFLNWWTEHRDNLALTVSEDQDAIRVMTIHKAKGLQFPAVIIPYCHWSFDHRGLNPEILWCKPEESPFNQFSLLPVKYSSALRDTYFEKEYDAERFRVYVDHLNLMYVAFTRAMEGLFIFAPLPARDKLTDAADMVHKILDDKAGQSGYSSNENGENWESGDFHSLGRSGSKGEREQLLISQLHSHEFTGKLRLQYRGTSFFDTRAEQRIHQGNLMHELFSRILCTM</sequence>
<evidence type="ECO:0000256" key="4">
    <source>
        <dbReference type="ARBA" id="ARBA00022840"/>
    </source>
</evidence>
<feature type="region of interest" description="Disordered" evidence="5">
    <location>
        <begin position="190"/>
        <end position="214"/>
    </location>
</feature>
<dbReference type="GO" id="GO:0043138">
    <property type="term" value="F:3'-5' DNA helicase activity"/>
    <property type="evidence" value="ECO:0007669"/>
    <property type="project" value="TreeGrafter"/>
</dbReference>
<dbReference type="InterPro" id="IPR027417">
    <property type="entry name" value="P-loop_NTPase"/>
</dbReference>
<proteinExistence type="predicted"/>
<dbReference type="AlphaFoldDB" id="X1LLE0"/>
<evidence type="ECO:0000256" key="5">
    <source>
        <dbReference type="SAM" id="MobiDB-lite"/>
    </source>
</evidence>
<dbReference type="GO" id="GO:0005524">
    <property type="term" value="F:ATP binding"/>
    <property type="evidence" value="ECO:0007669"/>
    <property type="project" value="UniProtKB-KW"/>
</dbReference>
<gene>
    <name evidence="7" type="ORF">S06H3_36952</name>
</gene>
<dbReference type="GO" id="GO:0003677">
    <property type="term" value="F:DNA binding"/>
    <property type="evidence" value="ECO:0007669"/>
    <property type="project" value="InterPro"/>
</dbReference>
<dbReference type="SUPFAM" id="SSF52540">
    <property type="entry name" value="P-loop containing nucleoside triphosphate hydrolases"/>
    <property type="match status" value="1"/>
</dbReference>
<keyword evidence="4" id="KW-0067">ATP-binding</keyword>
<keyword evidence="2" id="KW-0378">Hydrolase</keyword>
<accession>X1LLE0</accession>